<dbReference type="Pfam" id="PF00005">
    <property type="entry name" value="ABC_tran"/>
    <property type="match status" value="1"/>
</dbReference>
<evidence type="ECO:0000256" key="1">
    <source>
        <dbReference type="ARBA" id="ARBA00022448"/>
    </source>
</evidence>
<dbReference type="PROSITE" id="PS50893">
    <property type="entry name" value="ABC_TRANSPORTER_2"/>
    <property type="match status" value="1"/>
</dbReference>
<dbReference type="InterPro" id="IPR003593">
    <property type="entry name" value="AAA+_ATPase"/>
</dbReference>
<keyword evidence="1" id="KW-0813">Transport</keyword>
<protein>
    <recommendedName>
        <fullName evidence="4">ABC-type quaternary amine transporter</fullName>
        <ecNumber evidence="4">7.6.2.9</ecNumber>
    </recommendedName>
</protein>
<evidence type="ECO:0000256" key="3">
    <source>
        <dbReference type="ARBA" id="ARBA00022840"/>
    </source>
</evidence>
<evidence type="ECO:0000313" key="6">
    <source>
        <dbReference type="EMBL" id="MBA5728934.1"/>
    </source>
</evidence>
<dbReference type="InterPro" id="IPR050093">
    <property type="entry name" value="ABC_SmlMolc_Importer"/>
</dbReference>
<dbReference type="InterPro" id="IPR012340">
    <property type="entry name" value="NA-bd_OB-fold"/>
</dbReference>
<keyword evidence="3 6" id="KW-0067">ATP-binding</keyword>
<sequence length="323" mass="36292">MVEKVKINDLSVIYDNGDGVKNVDLSINQGEILTLLGPSGCGKTTILRAIGGFNKATAGEIIIDNNNVTDLSPENRPTGMVFQSYNLWPHMTVYENLAFGLKLRKINKKEIKKQITEILSLVRMPGVEKKFPNQLSGGQQQRVAIARSLLLRPEVLLLDEPFSALDAKIRQEMRSEIKRIKQNLDLTIVFVTHDQEEAMSISDRIVVMDKGVIAQVGTPHEIYDKPASKYVASFIGTMNFSENDDGSVIATRPEDISIGNENDYEYKATIKEIMLIGHYAIITLDLYNNKELQAYIARSEVSKYNIDDKVSFNITKQQVYAEM</sequence>
<dbReference type="FunFam" id="3.40.50.300:FF:000425">
    <property type="entry name" value="Probable ABC transporter, ATP-binding subunit"/>
    <property type="match status" value="1"/>
</dbReference>
<keyword evidence="7" id="KW-1185">Reference proteome</keyword>
<comment type="caution">
    <text evidence="6">The sequence shown here is derived from an EMBL/GenBank/DDBJ whole genome shotgun (WGS) entry which is preliminary data.</text>
</comment>
<dbReference type="AlphaFoldDB" id="A0A839A514"/>
<dbReference type="InterPro" id="IPR017871">
    <property type="entry name" value="ABC_transporter-like_CS"/>
</dbReference>
<keyword evidence="2" id="KW-0547">Nucleotide-binding</keyword>
<reference evidence="6 7" key="1">
    <citation type="submission" date="2020-06" db="EMBL/GenBank/DDBJ databases">
        <title>Reclassification of Facklamia ignava, Facklamia soureckii and Facklami tabacinasalis as Falseniella iganva gen. nov., comb. nov., Hutsoniella ignava gen. nov., comb. nov., and Ruoffia tabacinasalis gen. nov., comb. nov and description of Ruoffia haltotolerans sp. nov., isolated from hypersaline Inland Sea of Qatar.</title>
        <authorList>
            <person name="Fotedar R."/>
            <person name="Sankaranarayanan K."/>
            <person name="Lawson P."/>
            <person name="Caldwell M."/>
            <person name="Zeyara A."/>
            <person name="Al Malki A."/>
            <person name="Ali M."/>
        </authorList>
    </citation>
    <scope>NUCLEOTIDE SEQUENCE [LARGE SCALE GENOMIC DNA]</scope>
    <source>
        <strain evidence="6 7">INB8</strain>
    </source>
</reference>
<dbReference type="SMART" id="SM00382">
    <property type="entry name" value="AAA"/>
    <property type="match status" value="1"/>
</dbReference>
<dbReference type="EC" id="7.6.2.9" evidence="4"/>
<dbReference type="Gene3D" id="2.40.50.140">
    <property type="entry name" value="Nucleic acid-binding proteins"/>
    <property type="match status" value="1"/>
</dbReference>
<accession>A0A839A514</accession>
<dbReference type="InterPro" id="IPR008995">
    <property type="entry name" value="Mo/tungstate-bd_C_term_dom"/>
</dbReference>
<evidence type="ECO:0000256" key="2">
    <source>
        <dbReference type="ARBA" id="ARBA00022741"/>
    </source>
</evidence>
<evidence type="ECO:0000259" key="5">
    <source>
        <dbReference type="PROSITE" id="PS50893"/>
    </source>
</evidence>
<evidence type="ECO:0000313" key="7">
    <source>
        <dbReference type="Proteomes" id="UP000571018"/>
    </source>
</evidence>
<dbReference type="InterPro" id="IPR003439">
    <property type="entry name" value="ABC_transporter-like_ATP-bd"/>
</dbReference>
<dbReference type="SUPFAM" id="SSF50331">
    <property type="entry name" value="MOP-like"/>
    <property type="match status" value="1"/>
</dbReference>
<dbReference type="Proteomes" id="UP000571018">
    <property type="component" value="Unassembled WGS sequence"/>
</dbReference>
<dbReference type="PANTHER" id="PTHR42781">
    <property type="entry name" value="SPERMIDINE/PUTRESCINE IMPORT ATP-BINDING PROTEIN POTA"/>
    <property type="match status" value="1"/>
</dbReference>
<dbReference type="RefSeq" id="WP_218930651.1">
    <property type="nucleotide sequence ID" value="NZ_JACAOA010000007.1"/>
</dbReference>
<dbReference type="GO" id="GO:0015418">
    <property type="term" value="F:ABC-type quaternary ammonium compound transporting activity"/>
    <property type="evidence" value="ECO:0007669"/>
    <property type="project" value="UniProtKB-EC"/>
</dbReference>
<dbReference type="Gene3D" id="2.40.50.100">
    <property type="match status" value="1"/>
</dbReference>
<proteinExistence type="predicted"/>
<dbReference type="EMBL" id="JACAOA010000007">
    <property type="protein sequence ID" value="MBA5728934.1"/>
    <property type="molecule type" value="Genomic_DNA"/>
</dbReference>
<organism evidence="6 7">
    <name type="scientific">Ruoffia halotolerans</name>
    <dbReference type="NCBI Taxonomy" id="2748684"/>
    <lineage>
        <taxon>Bacteria</taxon>
        <taxon>Bacillati</taxon>
        <taxon>Bacillota</taxon>
        <taxon>Bacilli</taxon>
        <taxon>Lactobacillales</taxon>
        <taxon>Aerococcaceae</taxon>
        <taxon>Ruoffia</taxon>
    </lineage>
</organism>
<dbReference type="PROSITE" id="PS00211">
    <property type="entry name" value="ABC_TRANSPORTER_1"/>
    <property type="match status" value="1"/>
</dbReference>
<dbReference type="Gene3D" id="3.40.50.300">
    <property type="entry name" value="P-loop containing nucleotide triphosphate hydrolases"/>
    <property type="match status" value="1"/>
</dbReference>
<name>A0A839A514_9LACT</name>
<dbReference type="InterPro" id="IPR027417">
    <property type="entry name" value="P-loop_NTPase"/>
</dbReference>
<gene>
    <name evidence="6" type="ORF">HW423_03940</name>
</gene>
<feature type="domain" description="ABC transporter" evidence="5">
    <location>
        <begin position="5"/>
        <end position="235"/>
    </location>
</feature>
<dbReference type="SUPFAM" id="SSF52540">
    <property type="entry name" value="P-loop containing nucleoside triphosphate hydrolases"/>
    <property type="match status" value="1"/>
</dbReference>
<dbReference type="GO" id="GO:0016887">
    <property type="term" value="F:ATP hydrolysis activity"/>
    <property type="evidence" value="ECO:0007669"/>
    <property type="project" value="InterPro"/>
</dbReference>
<evidence type="ECO:0000256" key="4">
    <source>
        <dbReference type="ARBA" id="ARBA00066388"/>
    </source>
</evidence>
<dbReference type="PANTHER" id="PTHR42781:SF4">
    <property type="entry name" value="SPERMIDINE_PUTRESCINE IMPORT ATP-BINDING PROTEIN POTA"/>
    <property type="match status" value="1"/>
</dbReference>
<dbReference type="GO" id="GO:0005524">
    <property type="term" value="F:ATP binding"/>
    <property type="evidence" value="ECO:0007669"/>
    <property type="project" value="UniProtKB-KW"/>
</dbReference>